<dbReference type="GeneID" id="59255357"/>
<dbReference type="Proteomes" id="UP000531561">
    <property type="component" value="Unassembled WGS sequence"/>
</dbReference>
<sequence>MFKRSRNYVPQRFIGSLLGGSKLSVYVRLRNNEEALKAGTNYSSPGNQPWEELLRDLIAAHVHLHETGHRGLTLLQRILSNSVLDLGINNKGRQIFDWIKILRSSGIDLEQYGNKEEPIFKVQKRSNFRSLIFESHINRVDAWNFGGSEKSVITYEVGLSSSVGFKYGSRVED</sequence>
<dbReference type="RefSeq" id="XP_037195819.1">
    <property type="nucleotide sequence ID" value="XM_037331665.1"/>
</dbReference>
<accession>A0A8H6ELR3</accession>
<dbReference type="EMBL" id="JABFCT010000003">
    <property type="protein sequence ID" value="KAF5876873.1"/>
    <property type="molecule type" value="Genomic_DNA"/>
</dbReference>
<name>A0A8H6ELR3_9HELO</name>
<comment type="caution">
    <text evidence="1">The sequence shown here is derived from an EMBL/GenBank/DDBJ whole genome shotgun (WGS) entry which is preliminary data.</text>
</comment>
<protein>
    <submittedName>
        <fullName evidence="1">Uncharacterized protein</fullName>
    </submittedName>
</protein>
<organism evidence="1 2">
    <name type="scientific">Botrytis fragariae</name>
    <dbReference type="NCBI Taxonomy" id="1964551"/>
    <lineage>
        <taxon>Eukaryota</taxon>
        <taxon>Fungi</taxon>
        <taxon>Dikarya</taxon>
        <taxon>Ascomycota</taxon>
        <taxon>Pezizomycotina</taxon>
        <taxon>Leotiomycetes</taxon>
        <taxon>Helotiales</taxon>
        <taxon>Sclerotiniaceae</taxon>
        <taxon>Botrytis</taxon>
    </lineage>
</organism>
<gene>
    <name evidence="1" type="ORF">Bfra_001228</name>
</gene>
<evidence type="ECO:0000313" key="1">
    <source>
        <dbReference type="EMBL" id="KAF5876873.1"/>
    </source>
</evidence>
<reference evidence="1 2" key="1">
    <citation type="journal article" date="2020" name="Phytopathology">
        <title>A high-quality genome resource of Botrytis fragariae, a new and rapidly spreading fungal pathogen causing strawberry gray mold in the U.S.A.</title>
        <authorList>
            <person name="Wu Y."/>
            <person name="Saski C.A."/>
            <person name="Schnabel G."/>
            <person name="Xiao S."/>
            <person name="Hu M."/>
        </authorList>
    </citation>
    <scope>NUCLEOTIDE SEQUENCE [LARGE SCALE GENOMIC DNA]</scope>
    <source>
        <strain evidence="1 2">BVB16</strain>
    </source>
</reference>
<keyword evidence="2" id="KW-1185">Reference proteome</keyword>
<proteinExistence type="predicted"/>
<dbReference type="OrthoDB" id="3559925at2759"/>
<evidence type="ECO:0000313" key="2">
    <source>
        <dbReference type="Proteomes" id="UP000531561"/>
    </source>
</evidence>
<dbReference type="AlphaFoldDB" id="A0A8H6ELR3"/>